<keyword evidence="4" id="KW-0597">Phosphoprotein</keyword>
<dbReference type="Pfam" id="PF13492">
    <property type="entry name" value="GAF_3"/>
    <property type="match status" value="1"/>
</dbReference>
<protein>
    <recommendedName>
        <fullName evidence="3">histidine kinase</fullName>
        <ecNumber evidence="3">2.7.13.3</ecNumber>
    </recommendedName>
</protein>
<dbReference type="STRING" id="443610.VE25_03050"/>
<dbReference type="OrthoDB" id="9806130at2"/>
<evidence type="ECO:0000256" key="3">
    <source>
        <dbReference type="ARBA" id="ARBA00012438"/>
    </source>
</evidence>
<dbReference type="SUPFAM" id="SSF55781">
    <property type="entry name" value="GAF domain-like"/>
    <property type="match status" value="1"/>
</dbReference>
<dbReference type="InterPro" id="IPR036890">
    <property type="entry name" value="HATPase_C_sf"/>
</dbReference>
<dbReference type="Gene3D" id="3.40.50.620">
    <property type="entry name" value="HUPs"/>
    <property type="match status" value="1"/>
</dbReference>
<dbReference type="EMBL" id="JZEX01000044">
    <property type="protein sequence ID" value="KKB13234.1"/>
    <property type="molecule type" value="Genomic_DNA"/>
</dbReference>
<dbReference type="FunFam" id="3.40.50.300:FF:000483">
    <property type="entry name" value="Sensor histidine kinase KdpD"/>
    <property type="match status" value="1"/>
</dbReference>
<dbReference type="InterPro" id="IPR014729">
    <property type="entry name" value="Rossmann-like_a/b/a_fold"/>
</dbReference>
<dbReference type="Pfam" id="PF00582">
    <property type="entry name" value="Usp"/>
    <property type="match status" value="1"/>
</dbReference>
<evidence type="ECO:0000256" key="12">
    <source>
        <dbReference type="ARBA" id="ARBA00023136"/>
    </source>
</evidence>
<gene>
    <name evidence="15" type="ORF">VE25_03050</name>
</gene>
<dbReference type="Gene3D" id="3.30.450.40">
    <property type="match status" value="1"/>
</dbReference>
<dbReference type="RefSeq" id="WP_046107120.1">
    <property type="nucleotide sequence ID" value="NZ_JZEX01000044.1"/>
</dbReference>
<dbReference type="InterPro" id="IPR004358">
    <property type="entry name" value="Sig_transdc_His_kin-like_C"/>
</dbReference>
<dbReference type="Pfam" id="PF02702">
    <property type="entry name" value="KdpD"/>
    <property type="match status" value="1"/>
</dbReference>
<dbReference type="Gene3D" id="3.40.50.300">
    <property type="entry name" value="P-loop containing nucleotide triphosphate hydrolases"/>
    <property type="match status" value="1"/>
</dbReference>
<comment type="caution">
    <text evidence="15">The sequence shown here is derived from an EMBL/GenBank/DDBJ whole genome shotgun (WGS) entry which is preliminary data.</text>
</comment>
<dbReference type="InterPro" id="IPR003594">
    <property type="entry name" value="HATPase_dom"/>
</dbReference>
<feature type="transmembrane region" description="Helical" evidence="13">
    <location>
        <begin position="397"/>
        <end position="418"/>
    </location>
</feature>
<dbReference type="GO" id="GO:0005737">
    <property type="term" value="C:cytoplasm"/>
    <property type="evidence" value="ECO:0007669"/>
    <property type="project" value="UniProtKB-ARBA"/>
</dbReference>
<dbReference type="Pfam" id="PF02518">
    <property type="entry name" value="HATPase_c"/>
    <property type="match status" value="1"/>
</dbReference>
<dbReference type="Pfam" id="PF13493">
    <property type="entry name" value="DUF4118"/>
    <property type="match status" value="1"/>
</dbReference>
<dbReference type="InterPro" id="IPR006016">
    <property type="entry name" value="UspA"/>
</dbReference>
<evidence type="ECO:0000256" key="9">
    <source>
        <dbReference type="ARBA" id="ARBA00022840"/>
    </source>
</evidence>
<dbReference type="InterPro" id="IPR052023">
    <property type="entry name" value="Histidine_kinase_KdpD"/>
</dbReference>
<evidence type="ECO:0000256" key="13">
    <source>
        <dbReference type="SAM" id="Phobius"/>
    </source>
</evidence>
<dbReference type="Pfam" id="PF00512">
    <property type="entry name" value="HisKA"/>
    <property type="match status" value="1"/>
</dbReference>
<dbReference type="InterPro" id="IPR036097">
    <property type="entry name" value="HisK_dim/P_sf"/>
</dbReference>
<dbReference type="PANTHER" id="PTHR45569">
    <property type="entry name" value="SENSOR PROTEIN KDPD"/>
    <property type="match status" value="1"/>
</dbReference>
<dbReference type="Proteomes" id="UP000033632">
    <property type="component" value="Unassembled WGS sequence"/>
</dbReference>
<dbReference type="InterPro" id="IPR003661">
    <property type="entry name" value="HisK_dim/P_dom"/>
</dbReference>
<dbReference type="InterPro" id="IPR005467">
    <property type="entry name" value="His_kinase_dom"/>
</dbReference>
<keyword evidence="6 13" id="KW-0812">Transmembrane</keyword>
<evidence type="ECO:0000256" key="10">
    <source>
        <dbReference type="ARBA" id="ARBA00022989"/>
    </source>
</evidence>
<dbReference type="GO" id="GO:0000155">
    <property type="term" value="F:phosphorelay sensor kinase activity"/>
    <property type="evidence" value="ECO:0007669"/>
    <property type="project" value="InterPro"/>
</dbReference>
<comment type="catalytic activity">
    <reaction evidence="1">
        <text>ATP + protein L-histidine = ADP + protein N-phospho-L-histidine.</text>
        <dbReference type="EC" id="2.7.13.3"/>
    </reaction>
</comment>
<dbReference type="EC" id="2.7.13.3" evidence="3"/>
<dbReference type="CDD" id="cd00075">
    <property type="entry name" value="HATPase"/>
    <property type="match status" value="1"/>
</dbReference>
<dbReference type="PANTHER" id="PTHR45569:SF1">
    <property type="entry name" value="SENSOR PROTEIN KDPD"/>
    <property type="match status" value="1"/>
</dbReference>
<evidence type="ECO:0000256" key="4">
    <source>
        <dbReference type="ARBA" id="ARBA00022553"/>
    </source>
</evidence>
<dbReference type="GO" id="GO:0005524">
    <property type="term" value="F:ATP binding"/>
    <property type="evidence" value="ECO:0007669"/>
    <property type="project" value="UniProtKB-KW"/>
</dbReference>
<dbReference type="Gene3D" id="1.10.287.130">
    <property type="match status" value="1"/>
</dbReference>
<dbReference type="PRINTS" id="PR00344">
    <property type="entry name" value="BCTRLSENSOR"/>
</dbReference>
<dbReference type="InterPro" id="IPR027417">
    <property type="entry name" value="P-loop_NTPase"/>
</dbReference>
<feature type="transmembrane region" description="Helical" evidence="13">
    <location>
        <begin position="430"/>
        <end position="457"/>
    </location>
</feature>
<dbReference type="SUPFAM" id="SSF52402">
    <property type="entry name" value="Adenine nucleotide alpha hydrolases-like"/>
    <property type="match status" value="1"/>
</dbReference>
<evidence type="ECO:0000256" key="11">
    <source>
        <dbReference type="ARBA" id="ARBA00023012"/>
    </source>
</evidence>
<keyword evidence="10 13" id="KW-1133">Transmembrane helix</keyword>
<evidence type="ECO:0000256" key="5">
    <source>
        <dbReference type="ARBA" id="ARBA00022679"/>
    </source>
</evidence>
<sequence length="894" mass="96980">MSDTNADIRPDPRAFLKLAAGEGRGKLTVFLGAAPGVGKTYAMLARAQQRKVEGTDIVIGLVETHGRPETARLMEGLEVLPRRKGERSGTTYDEFDLDAALQRKPAIIIVDELAHSNDAAARHPKRYQDIAELIAAGIDVWTALNVQHLESQSDLVSRIAGVPVRETVPDVVLKNADEVVLVDLPPAELIQRLKEGKVYLPDNAGRAVEGFFRPENLTALRELALRRTADRVDDQMADIWRQQAVEGPWITSERLLVCVGPDPLSEKVVRTASRMALGLNARWMVLSLSRSADPIPDADKAARLEATLVLAERLGAEVRRVVADDFVAEILKIARRENITQIVVGRMRAGLLTRLTRRSLPDALIASAEGIGIHLVPEAERPSASSLTPRRRSLPEWLATFGLPAATVGAITLLGLGISQLLALQNLSILYLLSVLVCAILVGRAAALLAAVFSFLTYNFFFIEPTGTFTIAKPHEVLTLVIFACVALVTGTLASRLRDQVERARQAVRNTQALYDFSRRLSAAYGLENVLTATAAQLHAMLGKGAVLLTPGETGTLELQVAWPPDQALDDTAMTAARWAHDKREPAGFMTGTLPAVPYLFLPIRSDQRIAGVVGLSRDMAQGPLSPDEDRQVSAVLEQAALAIDRARLVRENAKVAVAKEGEKLQTALLSSLSHDLRTPLASITGAVTSLRQLGEKMSVETRADLLTSIEEETGRLTRFVGNLFDMTRIESGMIKPRREPVELEPLIGEVIARAGKLDPALKVETSIAEAMPPALADAQLLEQVLFNLLDNARKYAGTAEPVAVYVRREEDMAVISVTDQGRGIPEDEIEAVFEKFHRRARGDGRPAGTGLGLSIARGFVTAMGGTIKAESPAVRKRGTRFVVRLPLALEGTA</sequence>
<comment type="subcellular location">
    <subcellularLocation>
        <location evidence="2">Membrane</location>
        <topology evidence="2">Multi-pass membrane protein</topology>
    </subcellularLocation>
</comment>
<dbReference type="PROSITE" id="PS50109">
    <property type="entry name" value="HIS_KIN"/>
    <property type="match status" value="1"/>
</dbReference>
<dbReference type="InterPro" id="IPR003018">
    <property type="entry name" value="GAF"/>
</dbReference>
<evidence type="ECO:0000259" key="14">
    <source>
        <dbReference type="PROSITE" id="PS50109"/>
    </source>
</evidence>
<feature type="domain" description="Histidine kinase" evidence="14">
    <location>
        <begin position="672"/>
        <end position="890"/>
    </location>
</feature>
<accession>A0A0F5FWK2</accession>
<name>A0A0F5FWK2_9HYPH</name>
<dbReference type="Gene3D" id="3.30.565.10">
    <property type="entry name" value="Histidine kinase-like ATPase, C-terminal domain"/>
    <property type="match status" value="1"/>
</dbReference>
<evidence type="ECO:0000313" key="16">
    <source>
        <dbReference type="Proteomes" id="UP000033632"/>
    </source>
</evidence>
<reference evidence="15 16" key="1">
    <citation type="submission" date="2015-03" db="EMBL/GenBank/DDBJ databases">
        <authorList>
            <person name="Hassan Y.I."/>
            <person name="Lepp D."/>
            <person name="Li X.-Z."/>
            <person name="Zhou T."/>
        </authorList>
    </citation>
    <scope>NUCLEOTIDE SEQUENCE [LARGE SCALE GENOMIC DNA]</scope>
    <source>
        <strain evidence="15 16">BD-c194</strain>
    </source>
</reference>
<dbReference type="InterPro" id="IPR003852">
    <property type="entry name" value="Sig_transdc_His_kinase_KdpD_N"/>
</dbReference>
<dbReference type="CDD" id="cd00082">
    <property type="entry name" value="HisKA"/>
    <property type="match status" value="1"/>
</dbReference>
<dbReference type="SUPFAM" id="SSF55874">
    <property type="entry name" value="ATPase domain of HSP90 chaperone/DNA topoisomerase II/histidine kinase"/>
    <property type="match status" value="1"/>
</dbReference>
<evidence type="ECO:0000256" key="8">
    <source>
        <dbReference type="ARBA" id="ARBA00022777"/>
    </source>
</evidence>
<proteinExistence type="predicted"/>
<dbReference type="GO" id="GO:0005886">
    <property type="term" value="C:plasma membrane"/>
    <property type="evidence" value="ECO:0007669"/>
    <property type="project" value="TreeGrafter"/>
</dbReference>
<keyword evidence="7" id="KW-0547">Nucleotide-binding</keyword>
<dbReference type="SUPFAM" id="SSF47384">
    <property type="entry name" value="Homodimeric domain of signal transducing histidine kinase"/>
    <property type="match status" value="1"/>
</dbReference>
<keyword evidence="8 15" id="KW-0418">Kinase</keyword>
<evidence type="ECO:0000256" key="2">
    <source>
        <dbReference type="ARBA" id="ARBA00004141"/>
    </source>
</evidence>
<keyword evidence="11" id="KW-0902">Two-component regulatory system</keyword>
<dbReference type="SMART" id="SM00388">
    <property type="entry name" value="HisKA"/>
    <property type="match status" value="1"/>
</dbReference>
<evidence type="ECO:0000256" key="1">
    <source>
        <dbReference type="ARBA" id="ARBA00000085"/>
    </source>
</evidence>
<keyword evidence="5" id="KW-0808">Transferase</keyword>
<dbReference type="InterPro" id="IPR025201">
    <property type="entry name" value="KdpD_TM"/>
</dbReference>
<keyword evidence="9" id="KW-0067">ATP-binding</keyword>
<keyword evidence="12 13" id="KW-0472">Membrane</keyword>
<dbReference type="SUPFAM" id="SSF52540">
    <property type="entry name" value="P-loop containing nucleoside triphosphate hydrolases"/>
    <property type="match status" value="1"/>
</dbReference>
<dbReference type="PATRIC" id="fig|443610.3.peg.3089"/>
<dbReference type="Gene3D" id="1.20.120.620">
    <property type="entry name" value="Backbone structure of the membrane domain of e. Coli histidine kinase receptor kdpd"/>
    <property type="match status" value="1"/>
</dbReference>
<keyword evidence="16" id="KW-1185">Reference proteome</keyword>
<evidence type="ECO:0000313" key="15">
    <source>
        <dbReference type="EMBL" id="KKB13234.1"/>
    </source>
</evidence>
<dbReference type="InterPro" id="IPR029016">
    <property type="entry name" value="GAF-like_dom_sf"/>
</dbReference>
<evidence type="ECO:0000256" key="6">
    <source>
        <dbReference type="ARBA" id="ARBA00022692"/>
    </source>
</evidence>
<evidence type="ECO:0000256" key="7">
    <source>
        <dbReference type="ARBA" id="ARBA00022741"/>
    </source>
</evidence>
<dbReference type="SMART" id="SM00387">
    <property type="entry name" value="HATPase_c"/>
    <property type="match status" value="1"/>
</dbReference>
<organism evidence="15 16">
    <name type="scientific">Devosia geojensis</name>
    <dbReference type="NCBI Taxonomy" id="443610"/>
    <lineage>
        <taxon>Bacteria</taxon>
        <taxon>Pseudomonadati</taxon>
        <taxon>Pseudomonadota</taxon>
        <taxon>Alphaproteobacteria</taxon>
        <taxon>Hyphomicrobiales</taxon>
        <taxon>Devosiaceae</taxon>
        <taxon>Devosia</taxon>
    </lineage>
</organism>
<dbReference type="AlphaFoldDB" id="A0A0F5FWK2"/>
<dbReference type="InterPro" id="IPR038318">
    <property type="entry name" value="KdpD_sf"/>
</dbReference>